<feature type="repeat" description="ANK" evidence="1">
    <location>
        <begin position="162"/>
        <end position="195"/>
    </location>
</feature>
<evidence type="ECO:0000256" key="1">
    <source>
        <dbReference type="PROSITE-ProRule" id="PRU00023"/>
    </source>
</evidence>
<protein>
    <submittedName>
        <fullName evidence="2">Uncharacterized protein</fullName>
    </submittedName>
</protein>
<organism evidence="2">
    <name type="scientific">Spongospora subterranea</name>
    <dbReference type="NCBI Taxonomy" id="70186"/>
    <lineage>
        <taxon>Eukaryota</taxon>
        <taxon>Sar</taxon>
        <taxon>Rhizaria</taxon>
        <taxon>Endomyxa</taxon>
        <taxon>Phytomyxea</taxon>
        <taxon>Plasmodiophorida</taxon>
        <taxon>Plasmodiophoridae</taxon>
        <taxon>Spongospora</taxon>
    </lineage>
</organism>
<reference evidence="2" key="1">
    <citation type="submission" date="2015-04" db="EMBL/GenBank/DDBJ databases">
        <title>The genome sequence of the plant pathogenic Rhizarian Plasmodiophora brassicae reveals insights in its biotrophic life cycle and the origin of chitin synthesis.</title>
        <authorList>
            <person name="Schwelm A."/>
            <person name="Fogelqvist J."/>
            <person name="Knaust A."/>
            <person name="Julke S."/>
            <person name="Lilja T."/>
            <person name="Dhandapani V."/>
            <person name="Bonilla-Rosso G."/>
            <person name="Karlsson M."/>
            <person name="Shevchenko A."/>
            <person name="Choi S.R."/>
            <person name="Kim H.G."/>
            <person name="Park J.Y."/>
            <person name="Lim Y.P."/>
            <person name="Ludwig-Muller J."/>
            <person name="Dixelius C."/>
        </authorList>
    </citation>
    <scope>NUCLEOTIDE SEQUENCE</scope>
    <source>
        <tissue evidence="2">Potato root galls</tissue>
    </source>
</reference>
<feature type="non-terminal residue" evidence="2">
    <location>
        <position position="268"/>
    </location>
</feature>
<dbReference type="InterPro" id="IPR036770">
    <property type="entry name" value="Ankyrin_rpt-contain_sf"/>
</dbReference>
<keyword evidence="1" id="KW-0040">ANK repeat</keyword>
<evidence type="ECO:0000313" key="2">
    <source>
        <dbReference type="EMBL" id="CRZ00687.1"/>
    </source>
</evidence>
<sequence length="268" mass="29741">MYGRRAMNLLPPVADPFDAIAPTHHLLSTCRRPSAYDQVDRCNEEIPSTLSVLSIDDVVDDSVTVGCDRPQHIKPKIINTATVPHKVKSSAKEVSRRKPSQLCASSILIRIVVRKIPPRDRSLPISSICDKATCIGEWPIRYDSVIDDLICQGADLEITDSDGNFPLAVALHYRNALSFVQLLLRKGADPHRRFRSGSLLDLALAMPHARLYLPILLEYQVVPILMPLKPELKLTTIAKLYDFVAVASSVLDLAVWESVSLEDVTTLT</sequence>
<dbReference type="EMBL" id="HACM01000245">
    <property type="protein sequence ID" value="CRZ00687.1"/>
    <property type="molecule type" value="Transcribed_RNA"/>
</dbReference>
<accession>A0A0H5QGG3</accession>
<dbReference type="PROSITE" id="PS50088">
    <property type="entry name" value="ANK_REPEAT"/>
    <property type="match status" value="1"/>
</dbReference>
<name>A0A0H5QGG3_9EUKA</name>
<dbReference type="InterPro" id="IPR002110">
    <property type="entry name" value="Ankyrin_rpt"/>
</dbReference>
<dbReference type="Gene3D" id="1.25.40.20">
    <property type="entry name" value="Ankyrin repeat-containing domain"/>
    <property type="match status" value="1"/>
</dbReference>
<proteinExistence type="predicted"/>
<dbReference type="AlphaFoldDB" id="A0A0H5QGG3"/>
<dbReference type="Pfam" id="PF00023">
    <property type="entry name" value="Ank"/>
    <property type="match status" value="1"/>
</dbReference>
<dbReference type="SUPFAM" id="SSF48403">
    <property type="entry name" value="Ankyrin repeat"/>
    <property type="match status" value="1"/>
</dbReference>